<dbReference type="Gene3D" id="3.40.1090.10">
    <property type="entry name" value="Cytosolic phospholipase A2 catalytic domain"/>
    <property type="match status" value="1"/>
</dbReference>
<name>K9X4W7_9NOST</name>
<organism evidence="4 5">
    <name type="scientific">Cylindrospermum stagnale PCC 7417</name>
    <dbReference type="NCBI Taxonomy" id="56107"/>
    <lineage>
        <taxon>Bacteria</taxon>
        <taxon>Bacillati</taxon>
        <taxon>Cyanobacteriota</taxon>
        <taxon>Cyanophyceae</taxon>
        <taxon>Nostocales</taxon>
        <taxon>Nostocaceae</taxon>
        <taxon>Cylindrospermum</taxon>
    </lineage>
</organism>
<keyword evidence="2" id="KW-0472">Membrane</keyword>
<sequence>MNINKQIQSIVACFLLAGFGLWLTNNSEMLRYFFFLRVPILVCLLLVFFPLISVYLFPSLLKNLFVLRSNGQLILVIIGATLAGISTVLVYNIILTNAYLRFALNPGKPIPESMQDIIAILLAYPIVITSIYLSRKEIRSQKTPIWKGIISGVGLAMILIVILDFVKYILKNNDFLKQIILNCLSLLPKELQKGYILRSGELAPGIIEAIAFLLVLLVLYFYGYVKLQPQAKCNRFEAPALVYVTLILSIMVLLLGGMSFFLDYPRVPVLLLFIVISAAGYLIFQVDHFYNLKDSPVSKPQPDDWKQAINKRLEYQGNNKILVVICASGGGIQAAGWTTAVLTGLQELIGISFTQAIGWVSSVSGGSVGAMYYLDRFGDNGYPEQEELQNIFDSATKDSLDAIGWGLAYPDLLRFIGFPFLVPKMEDRGTAIEIDWRGELKHPKTPPSLTYWREKVEAGIIPIPIFNATLVEDGRRFLISPMTFYNPVNDQDNVRYQDFEYKYIDFNTLYPKYDIDITTAARLSATFPYLSPVSRPNKDTGSNFHVADGGYFDNFGVATSVQLLDKLLGSSQQHQIKKVLFLQINAFADSPINNQNQGKPGWQMEVFGSIEALLKVRSSTQTAGNLLNVKFLREKWKKQNVEIADFTITFPRKINTQPLSWQLTQEQKEAIKKGWKELKDYQDDELVIQQIEQKWQQWHRQSPPNLE</sequence>
<feature type="transmembrane region" description="Helical" evidence="2">
    <location>
        <begin position="267"/>
        <end position="284"/>
    </location>
</feature>
<gene>
    <name evidence="4" type="ORF">Cylst_4633</name>
</gene>
<feature type="transmembrane region" description="Helical" evidence="2">
    <location>
        <begin position="36"/>
        <end position="61"/>
    </location>
</feature>
<keyword evidence="2" id="KW-1133">Transmembrane helix</keyword>
<dbReference type="InterPro" id="IPR002641">
    <property type="entry name" value="PNPLA_dom"/>
</dbReference>
<dbReference type="KEGG" id="csg:Cylst_4633"/>
<dbReference type="OrthoDB" id="581211at2"/>
<feature type="transmembrane region" description="Helical" evidence="2">
    <location>
        <begin position="145"/>
        <end position="166"/>
    </location>
</feature>
<dbReference type="STRING" id="56107.Cylst_4633"/>
<keyword evidence="2" id="KW-0812">Transmembrane</keyword>
<evidence type="ECO:0000313" key="5">
    <source>
        <dbReference type="Proteomes" id="UP000010475"/>
    </source>
</evidence>
<evidence type="ECO:0000313" key="4">
    <source>
        <dbReference type="EMBL" id="AFZ26702.1"/>
    </source>
</evidence>
<dbReference type="InterPro" id="IPR016035">
    <property type="entry name" value="Acyl_Trfase/lysoPLipase"/>
</dbReference>
<feature type="domain" description="PNPLA" evidence="3">
    <location>
        <begin position="326"/>
        <end position="557"/>
    </location>
</feature>
<keyword evidence="1" id="KW-0443">Lipid metabolism</keyword>
<evidence type="ECO:0000259" key="3">
    <source>
        <dbReference type="Pfam" id="PF01734"/>
    </source>
</evidence>
<evidence type="ECO:0000256" key="2">
    <source>
        <dbReference type="SAM" id="Phobius"/>
    </source>
</evidence>
<feature type="transmembrane region" description="Helical" evidence="2">
    <location>
        <begin position="241"/>
        <end position="261"/>
    </location>
</feature>
<dbReference type="HOGENOM" id="CLU_016128_0_0_3"/>
<feature type="transmembrane region" description="Helical" evidence="2">
    <location>
        <begin position="321"/>
        <end position="342"/>
    </location>
</feature>
<feature type="transmembrane region" description="Helical" evidence="2">
    <location>
        <begin position="114"/>
        <end position="133"/>
    </location>
</feature>
<evidence type="ECO:0000256" key="1">
    <source>
        <dbReference type="ARBA" id="ARBA00023098"/>
    </source>
</evidence>
<accession>K9X4W7</accession>
<dbReference type="GO" id="GO:0006629">
    <property type="term" value="P:lipid metabolic process"/>
    <property type="evidence" value="ECO:0007669"/>
    <property type="project" value="UniProtKB-KW"/>
</dbReference>
<dbReference type="AlphaFoldDB" id="K9X4W7"/>
<protein>
    <submittedName>
        <fullName evidence="4">Putative RND superfamily exporter</fullName>
    </submittedName>
</protein>
<dbReference type="Pfam" id="PF01734">
    <property type="entry name" value="Patatin"/>
    <property type="match status" value="1"/>
</dbReference>
<feature type="transmembrane region" description="Helical" evidence="2">
    <location>
        <begin position="7"/>
        <end position="24"/>
    </location>
</feature>
<dbReference type="PATRIC" id="fig|56107.3.peg.5086"/>
<dbReference type="eggNOG" id="COG1752">
    <property type="taxonomic scope" value="Bacteria"/>
</dbReference>
<reference evidence="4 5" key="1">
    <citation type="submission" date="2012-06" db="EMBL/GenBank/DDBJ databases">
        <title>Finished chromosome of genome of Cylindrospermum stagnale PCC 7417.</title>
        <authorList>
            <consortium name="US DOE Joint Genome Institute"/>
            <person name="Gugger M."/>
            <person name="Coursin T."/>
            <person name="Rippka R."/>
            <person name="Tandeau De Marsac N."/>
            <person name="Huntemann M."/>
            <person name="Wei C.-L."/>
            <person name="Han J."/>
            <person name="Detter J.C."/>
            <person name="Han C."/>
            <person name="Tapia R."/>
            <person name="Chen A."/>
            <person name="Kyrpides N."/>
            <person name="Mavromatis K."/>
            <person name="Markowitz V."/>
            <person name="Szeto E."/>
            <person name="Ivanova N."/>
            <person name="Pagani I."/>
            <person name="Pati A."/>
            <person name="Goodwin L."/>
            <person name="Nordberg H.P."/>
            <person name="Cantor M.N."/>
            <person name="Hua S.X."/>
            <person name="Woyke T."/>
            <person name="Kerfeld C.A."/>
        </authorList>
    </citation>
    <scope>NUCLEOTIDE SEQUENCE [LARGE SCALE GENOMIC DNA]</scope>
    <source>
        <strain evidence="4 5">PCC 7417</strain>
    </source>
</reference>
<feature type="transmembrane region" description="Helical" evidence="2">
    <location>
        <begin position="73"/>
        <end position="94"/>
    </location>
</feature>
<dbReference type="SUPFAM" id="SSF52151">
    <property type="entry name" value="FabD/lysophospholipase-like"/>
    <property type="match status" value="1"/>
</dbReference>
<keyword evidence="5" id="KW-1185">Reference proteome</keyword>
<dbReference type="EMBL" id="CP003642">
    <property type="protein sequence ID" value="AFZ26702.1"/>
    <property type="molecule type" value="Genomic_DNA"/>
</dbReference>
<feature type="transmembrane region" description="Helical" evidence="2">
    <location>
        <begin position="202"/>
        <end position="221"/>
    </location>
</feature>
<proteinExistence type="predicted"/>
<dbReference type="Proteomes" id="UP000010475">
    <property type="component" value="Chromosome"/>
</dbReference>
<dbReference type="RefSeq" id="WP_015209940.1">
    <property type="nucleotide sequence ID" value="NC_019757.1"/>
</dbReference>